<gene>
    <name evidence="2" type="ORF">ACFPJ5_03940</name>
</gene>
<dbReference type="CDD" id="cd04333">
    <property type="entry name" value="ProX_deacylase"/>
    <property type="match status" value="1"/>
</dbReference>
<dbReference type="GO" id="GO:0006399">
    <property type="term" value="P:tRNA metabolic process"/>
    <property type="evidence" value="ECO:0007669"/>
    <property type="project" value="UniProtKB-ARBA"/>
</dbReference>
<keyword evidence="3" id="KW-1185">Reference proteome</keyword>
<sequence length="158" mass="16686">MHPRAEEFAAQARDRYEFDPAIREFPEGTKTAADAAEAIGCAVGQIASSLVFAVDDRFVVVVTSGANRVSEARVAAETGVAADDVRMADADRIREVVGWSIGGVPPFCHASDLAMLLDRDLTDYETVWAAGGTPTAVFPVTPDELVSLTGATVTEVAE</sequence>
<dbReference type="PANTHER" id="PTHR30411:SF1">
    <property type="entry name" value="CYTOPLASMIC PROTEIN"/>
    <property type="match status" value="1"/>
</dbReference>
<protein>
    <submittedName>
        <fullName evidence="2">YbaK/EbsC family protein</fullName>
    </submittedName>
</protein>
<dbReference type="PANTHER" id="PTHR30411">
    <property type="entry name" value="CYTOPLASMIC PROTEIN"/>
    <property type="match status" value="1"/>
</dbReference>
<proteinExistence type="predicted"/>
<dbReference type="Gene3D" id="3.90.960.10">
    <property type="entry name" value="YbaK/aminoacyl-tRNA synthetase-associated domain"/>
    <property type="match status" value="1"/>
</dbReference>
<evidence type="ECO:0000313" key="2">
    <source>
        <dbReference type="EMBL" id="MFC5366077.1"/>
    </source>
</evidence>
<dbReference type="AlphaFoldDB" id="A0ABD5R820"/>
<dbReference type="InterPro" id="IPR036754">
    <property type="entry name" value="YbaK/aa-tRNA-synt-asso_dom_sf"/>
</dbReference>
<evidence type="ECO:0000313" key="3">
    <source>
        <dbReference type="Proteomes" id="UP001596201"/>
    </source>
</evidence>
<comment type="caution">
    <text evidence="2">The sequence shown here is derived from an EMBL/GenBank/DDBJ whole genome shotgun (WGS) entry which is preliminary data.</text>
</comment>
<reference evidence="2 3" key="1">
    <citation type="journal article" date="2019" name="Int. J. Syst. Evol. Microbiol.">
        <title>The Global Catalogue of Microorganisms (GCM) 10K type strain sequencing project: providing services to taxonomists for standard genome sequencing and annotation.</title>
        <authorList>
            <consortium name="The Broad Institute Genomics Platform"/>
            <consortium name="The Broad Institute Genome Sequencing Center for Infectious Disease"/>
            <person name="Wu L."/>
            <person name="Ma J."/>
        </authorList>
    </citation>
    <scope>NUCLEOTIDE SEQUENCE [LARGE SCALE GENOMIC DNA]</scope>
    <source>
        <strain evidence="2 3">CGMCC 1.12237</strain>
    </source>
</reference>
<dbReference type="EMBL" id="JBHSKX010000001">
    <property type="protein sequence ID" value="MFC5366077.1"/>
    <property type="molecule type" value="Genomic_DNA"/>
</dbReference>
<dbReference type="Pfam" id="PF04073">
    <property type="entry name" value="tRNA_edit"/>
    <property type="match status" value="1"/>
</dbReference>
<feature type="domain" description="YbaK/aminoacyl-tRNA synthetase-associated" evidence="1">
    <location>
        <begin position="27"/>
        <end position="147"/>
    </location>
</feature>
<dbReference type="InterPro" id="IPR007214">
    <property type="entry name" value="YbaK/aa-tRNA-synth-assoc-dom"/>
</dbReference>
<dbReference type="RefSeq" id="WP_227228561.1">
    <property type="nucleotide sequence ID" value="NZ_JAJCVJ010000001.1"/>
</dbReference>
<evidence type="ECO:0000259" key="1">
    <source>
        <dbReference type="Pfam" id="PF04073"/>
    </source>
</evidence>
<dbReference type="SUPFAM" id="SSF55826">
    <property type="entry name" value="YbaK/ProRS associated domain"/>
    <property type="match status" value="1"/>
</dbReference>
<organism evidence="2 3">
    <name type="scientific">Salinirubrum litoreum</name>
    <dbReference type="NCBI Taxonomy" id="1126234"/>
    <lineage>
        <taxon>Archaea</taxon>
        <taxon>Methanobacteriati</taxon>
        <taxon>Methanobacteriota</taxon>
        <taxon>Stenosarchaea group</taxon>
        <taxon>Halobacteria</taxon>
        <taxon>Halobacteriales</taxon>
        <taxon>Haloferacaceae</taxon>
        <taxon>Salinirubrum</taxon>
    </lineage>
</organism>
<name>A0ABD5R820_9EURY</name>
<accession>A0ABD5R820</accession>
<dbReference type="Proteomes" id="UP001596201">
    <property type="component" value="Unassembled WGS sequence"/>
</dbReference>